<keyword evidence="7 12" id="KW-0378">Hydrolase</keyword>
<dbReference type="Proteomes" id="UP000190140">
    <property type="component" value="Unassembled WGS sequence"/>
</dbReference>
<evidence type="ECO:0000256" key="5">
    <source>
        <dbReference type="ARBA" id="ARBA00014889"/>
    </source>
</evidence>
<keyword evidence="13" id="KW-1185">Reference proteome</keyword>
<dbReference type="InterPro" id="IPR037175">
    <property type="entry name" value="KFase_sf"/>
</dbReference>
<keyword evidence="8" id="KW-0862">Zinc</keyword>
<dbReference type="STRING" id="29349.CLOTH_05150"/>
<evidence type="ECO:0000313" key="13">
    <source>
        <dbReference type="Proteomes" id="UP000190140"/>
    </source>
</evidence>
<evidence type="ECO:0000256" key="9">
    <source>
        <dbReference type="ARBA" id="ARBA00023079"/>
    </source>
</evidence>
<dbReference type="PANTHER" id="PTHR31118:SF12">
    <property type="entry name" value="CYCLASE-LIKE PROTEIN 2"/>
    <property type="match status" value="1"/>
</dbReference>
<dbReference type="AlphaFoldDB" id="A0A1V4IB59"/>
<evidence type="ECO:0000313" key="12">
    <source>
        <dbReference type="EMBL" id="OPJ57232.1"/>
    </source>
</evidence>
<comment type="pathway">
    <text evidence="11">Amino-acid degradation; L-tryptophan degradation via kynurenine pathway; L-kynurenine from L-tryptophan: step 2/2.</text>
</comment>
<evidence type="ECO:0000256" key="8">
    <source>
        <dbReference type="ARBA" id="ARBA00022833"/>
    </source>
</evidence>
<comment type="caution">
    <text evidence="12">The sequence shown here is derived from an EMBL/GenBank/DDBJ whole genome shotgun (WGS) entry which is preliminary data.</text>
</comment>
<dbReference type="InterPro" id="IPR007325">
    <property type="entry name" value="KFase/CYL"/>
</dbReference>
<dbReference type="Pfam" id="PF04199">
    <property type="entry name" value="Cyclase"/>
    <property type="match status" value="1"/>
</dbReference>
<protein>
    <recommendedName>
        <fullName evidence="5">Kynurenine formamidase</fullName>
        <ecNumber evidence="4">3.5.1.9</ecNumber>
    </recommendedName>
</protein>
<dbReference type="SUPFAM" id="SSF102198">
    <property type="entry name" value="Putative cyclase"/>
    <property type="match status" value="1"/>
</dbReference>
<gene>
    <name evidence="12" type="primary">kynB</name>
    <name evidence="12" type="ORF">CLOTH_05150</name>
</gene>
<evidence type="ECO:0000256" key="10">
    <source>
        <dbReference type="ARBA" id="ARBA00048496"/>
    </source>
</evidence>
<dbReference type="RefSeq" id="WP_079410911.1">
    <property type="nucleotide sequence ID" value="NZ_MZGW01000001.1"/>
</dbReference>
<name>A0A1V4IB59_9FIRM</name>
<evidence type="ECO:0000256" key="7">
    <source>
        <dbReference type="ARBA" id="ARBA00022801"/>
    </source>
</evidence>
<reference evidence="12 13" key="1">
    <citation type="submission" date="2017-03" db="EMBL/GenBank/DDBJ databases">
        <title>Genome sequence of Clostridium thermoalcaliphilum DSM 7309.</title>
        <authorList>
            <person name="Poehlein A."/>
            <person name="Daniel R."/>
        </authorList>
    </citation>
    <scope>NUCLEOTIDE SEQUENCE [LARGE SCALE GENOMIC DNA]</scope>
    <source>
        <strain evidence="12 13">DSM 7309</strain>
    </source>
</reference>
<evidence type="ECO:0000256" key="11">
    <source>
        <dbReference type="ARBA" id="ARBA00060547"/>
    </source>
</evidence>
<dbReference type="GO" id="GO:0004061">
    <property type="term" value="F:arylformamidase activity"/>
    <property type="evidence" value="ECO:0007669"/>
    <property type="project" value="UniProtKB-EC"/>
</dbReference>
<dbReference type="EC" id="3.5.1.9" evidence="4"/>
<sequence length="211" mass="24160">MKIVDLTHLIHPQMPVFPGTEKPIFEDGNTLEKDGFLEKKIAMYSHTGTHIDAPAHMLKDGMFLDEYEVEYFSGNGYIIDLTNSKSKYIEIEDLKKYEGKIKYADYLILRTGWSKLWGNDDYFKGFPTLSLDCANWICKFKLKGIGIDAISIDNIESSTFSVHHIFFKEGMIIIENLTNLDHIEKDTFLFMCMPLKTKEADGSPTRAIAIL</sequence>
<dbReference type="GO" id="GO:0046872">
    <property type="term" value="F:metal ion binding"/>
    <property type="evidence" value="ECO:0007669"/>
    <property type="project" value="UniProtKB-KW"/>
</dbReference>
<dbReference type="EMBL" id="MZGW01000001">
    <property type="protein sequence ID" value="OPJ57232.1"/>
    <property type="molecule type" value="Genomic_DNA"/>
</dbReference>
<accession>A0A1V4IB59</accession>
<evidence type="ECO:0000256" key="3">
    <source>
        <dbReference type="ARBA" id="ARBA00011738"/>
    </source>
</evidence>
<keyword evidence="9" id="KW-0823">Tryptophan catabolism</keyword>
<comment type="function">
    <text evidence="2">Catalyzes the hydrolysis of N-formyl-L-kynurenine to L-kynurenine, the second step in the kynurenine pathway of tryptophan degradation.</text>
</comment>
<dbReference type="GO" id="GO:0019441">
    <property type="term" value="P:L-tryptophan catabolic process to kynurenine"/>
    <property type="evidence" value="ECO:0007669"/>
    <property type="project" value="InterPro"/>
</dbReference>
<dbReference type="FunFam" id="3.50.30.50:FF:000001">
    <property type="entry name" value="Kynurenine formamidase"/>
    <property type="match status" value="1"/>
</dbReference>
<comment type="subunit">
    <text evidence="3">Homodimer.</text>
</comment>
<dbReference type="PANTHER" id="PTHR31118">
    <property type="entry name" value="CYCLASE-LIKE PROTEIN 2"/>
    <property type="match status" value="1"/>
</dbReference>
<keyword evidence="6" id="KW-0479">Metal-binding</keyword>
<proteinExistence type="predicted"/>
<organism evidence="12 13">
    <name type="scientific">Alkalithermobacter paradoxus</name>
    <dbReference type="NCBI Taxonomy" id="29349"/>
    <lineage>
        <taxon>Bacteria</taxon>
        <taxon>Bacillati</taxon>
        <taxon>Bacillota</taxon>
        <taxon>Clostridia</taxon>
        <taxon>Peptostreptococcales</taxon>
        <taxon>Tepidibacteraceae</taxon>
        <taxon>Alkalithermobacter</taxon>
    </lineage>
</organism>
<evidence type="ECO:0000256" key="6">
    <source>
        <dbReference type="ARBA" id="ARBA00022723"/>
    </source>
</evidence>
<dbReference type="OrthoDB" id="9796085at2"/>
<dbReference type="Gene3D" id="3.50.30.50">
    <property type="entry name" value="Putative cyclase"/>
    <property type="match status" value="1"/>
</dbReference>
<evidence type="ECO:0000256" key="4">
    <source>
        <dbReference type="ARBA" id="ARBA00012930"/>
    </source>
</evidence>
<evidence type="ECO:0000256" key="1">
    <source>
        <dbReference type="ARBA" id="ARBA00001947"/>
    </source>
</evidence>
<evidence type="ECO:0000256" key="2">
    <source>
        <dbReference type="ARBA" id="ARBA00002204"/>
    </source>
</evidence>
<comment type="cofactor">
    <cofactor evidence="1">
        <name>Zn(2+)</name>
        <dbReference type="ChEBI" id="CHEBI:29105"/>
    </cofactor>
</comment>
<comment type="catalytic activity">
    <reaction evidence="10">
        <text>N-formyl-L-kynurenine + H2O = L-kynurenine + formate + H(+)</text>
        <dbReference type="Rhea" id="RHEA:13009"/>
        <dbReference type="ChEBI" id="CHEBI:15377"/>
        <dbReference type="ChEBI" id="CHEBI:15378"/>
        <dbReference type="ChEBI" id="CHEBI:15740"/>
        <dbReference type="ChEBI" id="CHEBI:57959"/>
        <dbReference type="ChEBI" id="CHEBI:58629"/>
        <dbReference type="EC" id="3.5.1.9"/>
    </reaction>
</comment>